<keyword evidence="7" id="KW-0406">Ion transport</keyword>
<dbReference type="Pfam" id="PF03814">
    <property type="entry name" value="KdpA"/>
    <property type="match status" value="1"/>
</dbReference>
<dbReference type="AlphaFoldDB" id="T0Z154"/>
<sequence>SFVTNTNYQHYVPEQQLSLFSALFGLQTLMYVSPATGLCVFVAFSRGFQRRDGTVGNFYVDFVRTLTRVFLPLVVLGTLGFLLAGVPETLAQSVTAYSPLAGAQVIPLGPVASWNAIMLLGTNGGGYFNANLAQPLANPTAATLLLGVVLMLLIPLATPFAFGYLIRRPGEAYPLVVSAIAIFLLALGIFLYFSLNNPFLPPTISQAQGFLSGAEARFSLPESALFEVSSIYSNTGASVMAIGALTPWAQTSLLFGMFLQASPGGDGTGFGMLLIYVILAVFVGGLMVGRTPEYLGKKVGRDQVKWSAAALLSHPFLILIPVALAVVLGLGFAPGTLNPATFTSILYEFTSESANNGSGIGGIADTTVFYNVAGALVMLVGRYLPILAMLAIGGSLSREGPQPVGPGTLRTESLTFTIYLILFLIVIAGLLFLPVLVLGPLSQLG</sequence>
<feature type="transmembrane region" description="Helical" evidence="9">
    <location>
        <begin position="65"/>
        <end position="86"/>
    </location>
</feature>
<feature type="transmembrane region" description="Helical" evidence="9">
    <location>
        <begin position="368"/>
        <end position="393"/>
    </location>
</feature>
<gene>
    <name evidence="10" type="ORF">B1B_14428</name>
</gene>
<dbReference type="PANTHER" id="PTHR30607:SF2">
    <property type="entry name" value="POTASSIUM-TRANSPORTING ATPASE POTASSIUM-BINDING SUBUNIT"/>
    <property type="match status" value="1"/>
</dbReference>
<name>T0Z154_9ZZZZ</name>
<evidence type="ECO:0000256" key="6">
    <source>
        <dbReference type="ARBA" id="ARBA00022989"/>
    </source>
</evidence>
<dbReference type="GO" id="GO:0005886">
    <property type="term" value="C:plasma membrane"/>
    <property type="evidence" value="ECO:0007669"/>
    <property type="project" value="TreeGrafter"/>
</dbReference>
<evidence type="ECO:0000256" key="9">
    <source>
        <dbReference type="SAM" id="Phobius"/>
    </source>
</evidence>
<evidence type="ECO:0000313" key="10">
    <source>
        <dbReference type="EMBL" id="EQD41671.1"/>
    </source>
</evidence>
<protein>
    <submittedName>
        <fullName evidence="10">Potassium-transporting ATPase, A subunit</fullName>
    </submittedName>
</protein>
<dbReference type="EMBL" id="AUZY01009557">
    <property type="protein sequence ID" value="EQD41671.1"/>
    <property type="molecule type" value="Genomic_DNA"/>
</dbReference>
<feature type="transmembrane region" description="Helical" evidence="9">
    <location>
        <begin position="309"/>
        <end position="333"/>
    </location>
</feature>
<feature type="non-terminal residue" evidence="10">
    <location>
        <position position="1"/>
    </location>
</feature>
<dbReference type="PANTHER" id="PTHR30607">
    <property type="entry name" value="POTASSIUM-TRANSPORTING ATPASE A CHAIN"/>
    <property type="match status" value="1"/>
</dbReference>
<keyword evidence="1" id="KW-0813">Transport</keyword>
<reference evidence="10" key="1">
    <citation type="submission" date="2013-08" db="EMBL/GenBank/DDBJ databases">
        <authorList>
            <person name="Mendez C."/>
            <person name="Richter M."/>
            <person name="Ferrer M."/>
            <person name="Sanchez J."/>
        </authorList>
    </citation>
    <scope>NUCLEOTIDE SEQUENCE</scope>
</reference>
<keyword evidence="5" id="KW-0630">Potassium</keyword>
<feature type="transmembrane region" description="Helical" evidence="9">
    <location>
        <begin position="414"/>
        <end position="437"/>
    </location>
</feature>
<feature type="transmembrane region" description="Helical" evidence="9">
    <location>
        <begin position="267"/>
        <end position="288"/>
    </location>
</feature>
<keyword evidence="6 9" id="KW-1133">Transmembrane helix</keyword>
<evidence type="ECO:0000256" key="7">
    <source>
        <dbReference type="ARBA" id="ARBA00023065"/>
    </source>
</evidence>
<keyword evidence="2" id="KW-1003">Cell membrane</keyword>
<accession>T0Z154</accession>
<evidence type="ECO:0000256" key="8">
    <source>
        <dbReference type="ARBA" id="ARBA00023136"/>
    </source>
</evidence>
<keyword evidence="3" id="KW-0633">Potassium transport</keyword>
<evidence type="ECO:0000256" key="3">
    <source>
        <dbReference type="ARBA" id="ARBA00022538"/>
    </source>
</evidence>
<keyword evidence="8 9" id="KW-0472">Membrane</keyword>
<proteinExistence type="predicted"/>
<feature type="transmembrane region" description="Helical" evidence="9">
    <location>
        <begin position="141"/>
        <end position="165"/>
    </location>
</feature>
<evidence type="ECO:0000256" key="5">
    <source>
        <dbReference type="ARBA" id="ARBA00022958"/>
    </source>
</evidence>
<feature type="transmembrane region" description="Helical" evidence="9">
    <location>
        <begin position="172"/>
        <end position="193"/>
    </location>
</feature>
<dbReference type="GO" id="GO:0008556">
    <property type="term" value="F:P-type potassium transmembrane transporter activity"/>
    <property type="evidence" value="ECO:0007669"/>
    <property type="project" value="InterPro"/>
</dbReference>
<evidence type="ECO:0000256" key="1">
    <source>
        <dbReference type="ARBA" id="ARBA00022448"/>
    </source>
</evidence>
<organism evidence="10">
    <name type="scientific">mine drainage metagenome</name>
    <dbReference type="NCBI Taxonomy" id="410659"/>
    <lineage>
        <taxon>unclassified sequences</taxon>
        <taxon>metagenomes</taxon>
        <taxon>ecological metagenomes</taxon>
    </lineage>
</organism>
<reference evidence="10" key="2">
    <citation type="journal article" date="2014" name="ISME J.">
        <title>Microbial stratification in low pH oxic and suboxic macroscopic growths along an acid mine drainage.</title>
        <authorList>
            <person name="Mendez-Garcia C."/>
            <person name="Mesa V."/>
            <person name="Sprenger R.R."/>
            <person name="Richter M."/>
            <person name="Diez M.S."/>
            <person name="Solano J."/>
            <person name="Bargiela R."/>
            <person name="Golyshina O.V."/>
            <person name="Manteca A."/>
            <person name="Ramos J.L."/>
            <person name="Gallego J.R."/>
            <person name="Llorente I."/>
            <person name="Martins Dos Santos V.A."/>
            <person name="Jensen O.N."/>
            <person name="Pelaez A.I."/>
            <person name="Sanchez J."/>
            <person name="Ferrer M."/>
        </authorList>
    </citation>
    <scope>NUCLEOTIDE SEQUENCE</scope>
</reference>
<dbReference type="InterPro" id="IPR004623">
    <property type="entry name" value="KdpA"/>
</dbReference>
<evidence type="ECO:0000256" key="2">
    <source>
        <dbReference type="ARBA" id="ARBA00022475"/>
    </source>
</evidence>
<comment type="caution">
    <text evidence="10">The sequence shown here is derived from an EMBL/GenBank/DDBJ whole genome shotgun (WGS) entry which is preliminary data.</text>
</comment>
<feature type="transmembrane region" description="Helical" evidence="9">
    <location>
        <begin position="20"/>
        <end position="44"/>
    </location>
</feature>
<evidence type="ECO:0000256" key="4">
    <source>
        <dbReference type="ARBA" id="ARBA00022692"/>
    </source>
</evidence>
<keyword evidence="4 9" id="KW-0812">Transmembrane</keyword>